<protein>
    <recommendedName>
        <fullName evidence="2">PH domain-containing protein</fullName>
    </recommendedName>
</protein>
<keyword evidence="4" id="KW-1185">Reference proteome</keyword>
<dbReference type="InterPro" id="IPR011993">
    <property type="entry name" value="PH-like_dom_sf"/>
</dbReference>
<dbReference type="SUPFAM" id="SSF50729">
    <property type="entry name" value="PH domain-like"/>
    <property type="match status" value="1"/>
</dbReference>
<proteinExistence type="predicted"/>
<dbReference type="InterPro" id="IPR001849">
    <property type="entry name" value="PH_domain"/>
</dbReference>
<dbReference type="SMART" id="SM00233">
    <property type="entry name" value="PH"/>
    <property type="match status" value="1"/>
</dbReference>
<evidence type="ECO:0000259" key="2">
    <source>
        <dbReference type="PROSITE" id="PS50003"/>
    </source>
</evidence>
<feature type="domain" description="PH" evidence="2">
    <location>
        <begin position="798"/>
        <end position="934"/>
    </location>
</feature>
<evidence type="ECO:0000256" key="1">
    <source>
        <dbReference type="SAM" id="MobiDB-lite"/>
    </source>
</evidence>
<accession>A0A0R3U3J4</accession>
<evidence type="ECO:0000313" key="3">
    <source>
        <dbReference type="EMBL" id="VDD75142.1"/>
    </source>
</evidence>
<feature type="region of interest" description="Disordered" evidence="1">
    <location>
        <begin position="327"/>
        <end position="386"/>
    </location>
</feature>
<dbReference type="GO" id="GO:0031106">
    <property type="term" value="P:septin ring organization"/>
    <property type="evidence" value="ECO:0007669"/>
    <property type="project" value="TreeGrafter"/>
</dbReference>
<sequence>MWEDDLRHMLHRQPSSCPLVNAHDDASEATSTKKCGRESLEALTPAYVSSLRKFWEGLMTKESTPPVPDRKPLRVVQAVSSSPTVPESLVPTEVSVIDENAQIDSSSVENPELPPPPAALIDENSNDADTDLPPPPSLSCSTENVLSKSADFTESPDSPHREIYLPECPSTTQPVSHRYYSRPRMGASGHGVLRNWPNSSNLNHIPASPSPPLPRQRSVTFEPKRGCAPGDTETDTDVYEALDGGESPQQTQSNRYKDIDGKSIKLRYHNLHGGGKLYEQSSLLLSLFFLFCGTFSSCFVVESFGILESAARLANSADRLNRHQRASVTPPFADSANVSSDSSSSSELPFSDDEGGLFSDGGINSEPQGPTGRLSSRSRRSSTCADGLRRISREASALLDFECPQTPTKKANRVSRGSVELASEAAAVRRLERIKELSDLIDQEKTLIMELSSSLTELHSKRSNSKPERSASASTPSAPGGEAGLVELNQNFLLASAVTRCRLVRFFSLELHTGQRRQALMEELTLLHKGSPVLVPPMRGEPLRARLQLHSVRVALKPEPPLAPTPSIPGGYVLIGMGKSGVSATPYDSVPSPIDGGPPVKFHILAILRCLGEGRIYHTQTATLMRVADLPSGSARPTPFIDLLADIDIVPLRPDFVISIELYCLKTGGATDKHVSRSSVTKKSQTPTFADSPVASTKKCGGFHLPFTFSTLKRKKYNISSHALANDPSAAFALLSSVSLKHHDDLLFGRLPLSNRRSDGAGETPPTGMPLFLEGLPRSSPLAGPLGLNQVSVRLQSSVLKRGFLTVFDESGGMGVWTRCWCKLLADQLIYWRYPEDEDAVGVAPIGRVDLRHVVAPWAVEAPRKICVRANTIYMRSLIAVNPKWLLDGEKSSASSILLHASSDYKWLEQRHLICADTWSEMESWLKLINKSLEVIQRWMPEHFACLARYDSKLVFSELVSANVASRLKLQANSSNQTSDSPP</sequence>
<gene>
    <name evidence="3" type="ORF">MCOS_LOCUS1145</name>
</gene>
<dbReference type="GO" id="GO:0000915">
    <property type="term" value="P:actomyosin contractile ring assembly"/>
    <property type="evidence" value="ECO:0007669"/>
    <property type="project" value="TreeGrafter"/>
</dbReference>
<dbReference type="InterPro" id="IPR037840">
    <property type="entry name" value="PH_Anillin"/>
</dbReference>
<dbReference type="Proteomes" id="UP000267029">
    <property type="component" value="Unassembled WGS sequence"/>
</dbReference>
<dbReference type="PROSITE" id="PS50003">
    <property type="entry name" value="PH_DOMAIN"/>
    <property type="match status" value="1"/>
</dbReference>
<dbReference type="Gene3D" id="2.30.29.30">
    <property type="entry name" value="Pleckstrin-homology domain (PH domain)/Phosphotyrosine-binding domain (PTB)"/>
    <property type="match status" value="1"/>
</dbReference>
<reference evidence="3 4" key="1">
    <citation type="submission" date="2018-10" db="EMBL/GenBank/DDBJ databases">
        <authorList>
            <consortium name="Pathogen Informatics"/>
        </authorList>
    </citation>
    <scope>NUCLEOTIDE SEQUENCE [LARGE SCALE GENOMIC DNA]</scope>
</reference>
<organism evidence="3 4">
    <name type="scientific">Mesocestoides corti</name>
    <name type="common">Flatworm</name>
    <dbReference type="NCBI Taxonomy" id="53468"/>
    <lineage>
        <taxon>Eukaryota</taxon>
        <taxon>Metazoa</taxon>
        <taxon>Spiralia</taxon>
        <taxon>Lophotrochozoa</taxon>
        <taxon>Platyhelminthes</taxon>
        <taxon>Cestoda</taxon>
        <taxon>Eucestoda</taxon>
        <taxon>Cyclophyllidea</taxon>
        <taxon>Mesocestoididae</taxon>
        <taxon>Mesocestoides</taxon>
    </lineage>
</organism>
<dbReference type="OrthoDB" id="5915976at2759"/>
<dbReference type="PANTHER" id="PTHR21538">
    <property type="entry name" value="ANILLIN/RHOTEKIN RTKN"/>
    <property type="match status" value="1"/>
</dbReference>
<feature type="region of interest" description="Disordered" evidence="1">
    <location>
        <begin position="103"/>
        <end position="174"/>
    </location>
</feature>
<dbReference type="Pfam" id="PF00169">
    <property type="entry name" value="PH"/>
    <property type="match status" value="1"/>
</dbReference>
<feature type="region of interest" description="Disordered" evidence="1">
    <location>
        <begin position="458"/>
        <end position="479"/>
    </location>
</feature>
<dbReference type="AlphaFoldDB" id="A0A0R3U3J4"/>
<evidence type="ECO:0000313" key="4">
    <source>
        <dbReference type="Proteomes" id="UP000267029"/>
    </source>
</evidence>
<dbReference type="CDD" id="cd01263">
    <property type="entry name" value="PH_anillin"/>
    <property type="match status" value="1"/>
</dbReference>
<feature type="compositionally biased region" description="Low complexity" evidence="1">
    <location>
        <begin position="334"/>
        <end position="349"/>
    </location>
</feature>
<dbReference type="GO" id="GO:0005826">
    <property type="term" value="C:actomyosin contractile ring"/>
    <property type="evidence" value="ECO:0007669"/>
    <property type="project" value="TreeGrafter"/>
</dbReference>
<dbReference type="EMBL" id="UXSR01000129">
    <property type="protein sequence ID" value="VDD75142.1"/>
    <property type="molecule type" value="Genomic_DNA"/>
</dbReference>
<feature type="compositionally biased region" description="Low complexity" evidence="1">
    <location>
        <begin position="470"/>
        <end position="479"/>
    </location>
</feature>
<dbReference type="PANTHER" id="PTHR21538:SF23">
    <property type="entry name" value="ANILLIN"/>
    <property type="match status" value="1"/>
</dbReference>
<dbReference type="InterPro" id="IPR051364">
    <property type="entry name" value="Cytokinesis/Rho-signaling"/>
</dbReference>
<dbReference type="GO" id="GO:0000281">
    <property type="term" value="P:mitotic cytokinesis"/>
    <property type="evidence" value="ECO:0007669"/>
    <property type="project" value="TreeGrafter"/>
</dbReference>
<feature type="compositionally biased region" description="Polar residues" evidence="1">
    <location>
        <begin position="138"/>
        <end position="156"/>
    </location>
</feature>
<dbReference type="STRING" id="53468.A0A0R3U3J4"/>
<name>A0A0R3U3J4_MESCO</name>